<keyword evidence="1" id="KW-1133">Transmembrane helix</keyword>
<reference evidence="3" key="1">
    <citation type="submission" date="2021-02" db="EMBL/GenBank/DDBJ databases">
        <authorList>
            <person name="Nowell W R."/>
        </authorList>
    </citation>
    <scope>NUCLEOTIDE SEQUENCE</scope>
</reference>
<gene>
    <name evidence="3" type="ORF">JXQ802_LOCUS29769</name>
    <name evidence="2" type="ORF">PYM288_LOCUS19694</name>
</gene>
<dbReference type="AlphaFoldDB" id="A0A815E481"/>
<comment type="caution">
    <text evidence="3">The sequence shown here is derived from an EMBL/GenBank/DDBJ whole genome shotgun (WGS) entry which is preliminary data.</text>
</comment>
<dbReference type="Proteomes" id="UP000663854">
    <property type="component" value="Unassembled WGS sequence"/>
</dbReference>
<evidence type="ECO:0000313" key="3">
    <source>
        <dbReference type="EMBL" id="CAF1306241.1"/>
    </source>
</evidence>
<keyword evidence="4" id="KW-1185">Reference proteome</keyword>
<name>A0A815E481_9BILA</name>
<dbReference type="Proteomes" id="UP000663870">
    <property type="component" value="Unassembled WGS sequence"/>
</dbReference>
<dbReference type="EMBL" id="CAJNOL010001180">
    <property type="protein sequence ID" value="CAF1306241.1"/>
    <property type="molecule type" value="Genomic_DNA"/>
</dbReference>
<sequence length="79" mass="9507">MEKYVVIRPFSTALYIVKRELSPQLHRSSKSNTLSRWLPLAGLRRRAIAFILLWPFFVFALIRLFLRARIIIRFRQPHL</sequence>
<dbReference type="EMBL" id="CAJNOH010000676">
    <property type="protein sequence ID" value="CAF1101385.1"/>
    <property type="molecule type" value="Genomic_DNA"/>
</dbReference>
<evidence type="ECO:0000313" key="4">
    <source>
        <dbReference type="Proteomes" id="UP000663870"/>
    </source>
</evidence>
<proteinExistence type="predicted"/>
<accession>A0A815E481</accession>
<organism evidence="3 4">
    <name type="scientific">Rotaria sordida</name>
    <dbReference type="NCBI Taxonomy" id="392033"/>
    <lineage>
        <taxon>Eukaryota</taxon>
        <taxon>Metazoa</taxon>
        <taxon>Spiralia</taxon>
        <taxon>Gnathifera</taxon>
        <taxon>Rotifera</taxon>
        <taxon>Eurotatoria</taxon>
        <taxon>Bdelloidea</taxon>
        <taxon>Philodinida</taxon>
        <taxon>Philodinidae</taxon>
        <taxon>Rotaria</taxon>
    </lineage>
</organism>
<keyword evidence="1" id="KW-0812">Transmembrane</keyword>
<feature type="transmembrane region" description="Helical" evidence="1">
    <location>
        <begin position="47"/>
        <end position="66"/>
    </location>
</feature>
<evidence type="ECO:0000256" key="1">
    <source>
        <dbReference type="SAM" id="Phobius"/>
    </source>
</evidence>
<evidence type="ECO:0000313" key="2">
    <source>
        <dbReference type="EMBL" id="CAF1101385.1"/>
    </source>
</evidence>
<keyword evidence="1" id="KW-0472">Membrane</keyword>
<protein>
    <submittedName>
        <fullName evidence="3">Uncharacterized protein</fullName>
    </submittedName>
</protein>